<dbReference type="EMBL" id="RGET01000033">
    <property type="protein sequence ID" value="NBN87988.1"/>
    <property type="molecule type" value="Genomic_DNA"/>
</dbReference>
<protein>
    <recommendedName>
        <fullName evidence="3">Lipoprotein</fullName>
    </recommendedName>
</protein>
<dbReference type="Proteomes" id="UP000713222">
    <property type="component" value="Unassembled WGS sequence"/>
</dbReference>
<sequence>MKKINVIFVFIIFITLISCSSNKKYFGSSNIKIDETGIVNFIRYLEGRFYAENTIIDRSSRIMSPMYYAISEDGKNSYGWFCNSSSSYDCSDNFLAFKTIEHCKEYSKKNCYIFAIKNEIVWKNMNIRVNELSFSKNIELFKKLNLFNQTSKSIVNQANYEKYVFLDDDDCKGKRNYKDLSNIRGASLFCLLVGQYEDRQR</sequence>
<dbReference type="PROSITE" id="PS51257">
    <property type="entry name" value="PROKAR_LIPOPROTEIN"/>
    <property type="match status" value="1"/>
</dbReference>
<gene>
    <name evidence="1" type="ORF">EBV32_02715</name>
</gene>
<accession>A0A964UYA3</accession>
<organism evidence="1 2">
    <name type="scientific">Candidatus Fonsibacter lacus</name>
    <dbReference type="NCBI Taxonomy" id="2576439"/>
    <lineage>
        <taxon>Bacteria</taxon>
        <taxon>Pseudomonadati</taxon>
        <taxon>Pseudomonadota</taxon>
        <taxon>Alphaproteobacteria</taxon>
        <taxon>Candidatus Pelagibacterales</taxon>
        <taxon>Candidatus Pelagibacterales incertae sedis</taxon>
        <taxon>Candidatus Fonsibacter</taxon>
    </lineage>
</organism>
<dbReference type="AlphaFoldDB" id="A0A964UYA3"/>
<proteinExistence type="predicted"/>
<name>A0A964UYA3_9PROT</name>
<comment type="caution">
    <text evidence="1">The sequence shown here is derived from an EMBL/GenBank/DDBJ whole genome shotgun (WGS) entry which is preliminary data.</text>
</comment>
<evidence type="ECO:0000313" key="1">
    <source>
        <dbReference type="EMBL" id="NBN87988.1"/>
    </source>
</evidence>
<evidence type="ECO:0008006" key="3">
    <source>
        <dbReference type="Google" id="ProtNLM"/>
    </source>
</evidence>
<reference evidence="1" key="1">
    <citation type="submission" date="2018-10" db="EMBL/GenBank/DDBJ databases">
        <title>Iterative Subtractive Binning of Freshwater Chronoseries Metagenomes Recovers Nearly Complete Genomes from over Four Hundred Novel Species.</title>
        <authorList>
            <person name="Rodriguez-R L.M."/>
            <person name="Tsementzi D."/>
            <person name="Luo C."/>
            <person name="Konstantinidis K.T."/>
        </authorList>
    </citation>
    <scope>NUCLEOTIDE SEQUENCE</scope>
    <source>
        <strain evidence="1">WB7_6_001</strain>
    </source>
</reference>
<evidence type="ECO:0000313" key="2">
    <source>
        <dbReference type="Proteomes" id="UP000713222"/>
    </source>
</evidence>